<reference evidence="2" key="1">
    <citation type="journal article" date="2021" name="Genome Biol. Evol.">
        <title>A High-Quality Reference Genome for a Parasitic Bivalve with Doubly Uniparental Inheritance (Bivalvia: Unionida).</title>
        <authorList>
            <person name="Smith C.H."/>
        </authorList>
    </citation>
    <scope>NUCLEOTIDE SEQUENCE</scope>
    <source>
        <strain evidence="2">CHS0354</strain>
    </source>
</reference>
<proteinExistence type="predicted"/>
<feature type="domain" description="SET" evidence="1">
    <location>
        <begin position="72"/>
        <end position="293"/>
    </location>
</feature>
<dbReference type="CDD" id="cd19177">
    <property type="entry name" value="SET_SETD4"/>
    <property type="match status" value="1"/>
</dbReference>
<dbReference type="PANTHER" id="PTHR13271:SF151">
    <property type="entry name" value="SET DOMAIN-CONTAINING PROTEIN 4"/>
    <property type="match status" value="1"/>
</dbReference>
<dbReference type="PANTHER" id="PTHR13271">
    <property type="entry name" value="UNCHARACTERIZED PUTATIVE METHYLTRANSFERASE"/>
    <property type="match status" value="1"/>
</dbReference>
<reference evidence="2" key="2">
    <citation type="journal article" date="2021" name="Genome Biol. Evol.">
        <title>Developing a high-quality reference genome for a parasitic bivalve with doubly uniparental inheritance (Bivalvia: Unionida).</title>
        <authorList>
            <person name="Smith C.H."/>
        </authorList>
    </citation>
    <scope>NUCLEOTIDE SEQUENCE</scope>
    <source>
        <strain evidence="2">CHS0354</strain>
        <tissue evidence="2">Mantle</tissue>
    </source>
</reference>
<dbReference type="InterPro" id="IPR001214">
    <property type="entry name" value="SET_dom"/>
</dbReference>
<reference evidence="2" key="3">
    <citation type="submission" date="2023-05" db="EMBL/GenBank/DDBJ databases">
        <authorList>
            <person name="Smith C.H."/>
        </authorList>
    </citation>
    <scope>NUCLEOTIDE SEQUENCE</scope>
    <source>
        <strain evidence="2">CHS0354</strain>
        <tissue evidence="2">Mantle</tissue>
    </source>
</reference>
<dbReference type="Gene3D" id="3.90.1410.10">
    <property type="entry name" value="set domain protein methyltransferase, domain 1"/>
    <property type="match status" value="1"/>
</dbReference>
<dbReference type="InterPro" id="IPR046341">
    <property type="entry name" value="SET_dom_sf"/>
</dbReference>
<dbReference type="InterPro" id="IPR044429">
    <property type="entry name" value="SETD4_SET"/>
</dbReference>
<dbReference type="PROSITE" id="PS50280">
    <property type="entry name" value="SET"/>
    <property type="match status" value="1"/>
</dbReference>
<dbReference type="EMBL" id="JAEAOA010001789">
    <property type="protein sequence ID" value="KAK3594486.1"/>
    <property type="molecule type" value="Genomic_DNA"/>
</dbReference>
<evidence type="ECO:0000259" key="1">
    <source>
        <dbReference type="PROSITE" id="PS50280"/>
    </source>
</evidence>
<dbReference type="FunFam" id="3.90.1410.10:FF:000002">
    <property type="entry name" value="SET domain-containing protein 4 isoform X1"/>
    <property type="match status" value="1"/>
</dbReference>
<dbReference type="SUPFAM" id="SSF82199">
    <property type="entry name" value="SET domain"/>
    <property type="match status" value="1"/>
</dbReference>
<dbReference type="Proteomes" id="UP001195483">
    <property type="component" value="Unassembled WGS sequence"/>
</dbReference>
<dbReference type="GO" id="GO:0016279">
    <property type="term" value="F:protein-lysine N-methyltransferase activity"/>
    <property type="evidence" value="ECO:0007669"/>
    <property type="project" value="InterPro"/>
</dbReference>
<dbReference type="AlphaFoldDB" id="A0AAE0SM40"/>
<evidence type="ECO:0000313" key="3">
    <source>
        <dbReference type="Proteomes" id="UP001195483"/>
    </source>
</evidence>
<gene>
    <name evidence="2" type="ORF">CHS0354_030008</name>
</gene>
<accession>A0AAE0SM40</accession>
<name>A0AAE0SM40_9BIVA</name>
<evidence type="ECO:0000313" key="2">
    <source>
        <dbReference type="EMBL" id="KAK3594486.1"/>
    </source>
</evidence>
<organism evidence="2 3">
    <name type="scientific">Potamilus streckersoni</name>
    <dbReference type="NCBI Taxonomy" id="2493646"/>
    <lineage>
        <taxon>Eukaryota</taxon>
        <taxon>Metazoa</taxon>
        <taxon>Spiralia</taxon>
        <taxon>Lophotrochozoa</taxon>
        <taxon>Mollusca</taxon>
        <taxon>Bivalvia</taxon>
        <taxon>Autobranchia</taxon>
        <taxon>Heteroconchia</taxon>
        <taxon>Palaeoheterodonta</taxon>
        <taxon>Unionida</taxon>
        <taxon>Unionoidea</taxon>
        <taxon>Unionidae</taxon>
        <taxon>Ambleminae</taxon>
        <taxon>Lampsilini</taxon>
        <taxon>Potamilus</taxon>
    </lineage>
</organism>
<comment type="caution">
    <text evidence="2">The sequence shown here is derived from an EMBL/GenBank/DDBJ whole genome shotgun (WGS) entry which is preliminary data.</text>
</comment>
<dbReference type="Pfam" id="PF00856">
    <property type="entry name" value="SET"/>
    <property type="match status" value="1"/>
</dbReference>
<sequence length="461" mass="54111">MHTQNGTHYTWISMSKYPNANIAHDQHQQLHRGRSFRKRYRKKIGSRPISCANKDELIELRKWMKKNGFEKSCLEPAIFNETGRGLMTKKKILPGEIIISIPEQLLITTRTVLQSEIHDIVKSWTPKLSPQQAIAVFLIWEFTKGRQSHWFQYIAVLPMSFATPLYFKKAELSLLPVSVYSKAVKEIQKIKTAYNDIASFSKEHWKEFHDVFNFNNFRWAWYVINTRSVFFKGENSEYLSCDKNDIALAPFLDMLNHSSHANIQAGFNHTTHCYEIKTFDKYKPYEQVFISYGPHNNSHLFIEYGFITLGNPQDVYDFSYDDLEHLRDLFHVDLWEKKINILRENSLLQSLSISLEGLSWKLWTVLQTLAMDWNQLQKWNLILQDKVEGRNEMKVLAISFAKSLLQRAWSSHLEQEKKSHIISLADIQEEHMNLAMSLLEIQKKILSETIRIVNSINFDST</sequence>
<protein>
    <recommendedName>
        <fullName evidence="1">SET domain-containing protein</fullName>
    </recommendedName>
</protein>
<dbReference type="InterPro" id="IPR050600">
    <property type="entry name" value="SETD3_SETD6_MTase"/>
</dbReference>
<keyword evidence="3" id="KW-1185">Reference proteome</keyword>